<evidence type="ECO:0000256" key="9">
    <source>
        <dbReference type="SAM" id="Coils"/>
    </source>
</evidence>
<reference evidence="13" key="3">
    <citation type="submission" date="2025-08" db="UniProtKB">
        <authorList>
            <consortium name="RefSeq"/>
        </authorList>
    </citation>
    <scope>IDENTIFICATION</scope>
    <source>
        <strain evidence="13">17A/GY</strain>
        <tissue evidence="13">Liver</tissue>
    </source>
</reference>
<dbReference type="OrthoDB" id="9396925at2759"/>
<reference evidence="12" key="2">
    <citation type="journal article" date="2020" name="Biotechnol. Bioeng.">
        <title>Chromosome-scale scaffolds for the Chinese hamster reference genome assembly to facilitate the study of the CHO epigenome.</title>
        <authorList>
            <person name="Hilliard W."/>
            <person name="MacDonald M."/>
            <person name="Lee K.H."/>
        </authorList>
    </citation>
    <scope>NUCLEOTIDE SEQUENCE [LARGE SCALE GENOMIC DNA]</scope>
    <source>
        <strain evidence="12">17A/GY</strain>
    </source>
</reference>
<evidence type="ECO:0000259" key="11">
    <source>
        <dbReference type="PROSITE" id="PS50011"/>
    </source>
</evidence>
<dbReference type="PANTHER" id="PTHR24346:SF3">
    <property type="entry name" value="GENE 10662-RELATED"/>
    <property type="match status" value="1"/>
</dbReference>
<gene>
    <name evidence="13" type="primary">LOC113837157</name>
</gene>
<name>A0A9J7H540_CRIGR</name>
<dbReference type="InterPro" id="IPR011009">
    <property type="entry name" value="Kinase-like_dom_sf"/>
</dbReference>
<keyword evidence="9" id="KW-0175">Coiled coil</keyword>
<keyword evidence="3" id="KW-0808">Transferase</keyword>
<dbReference type="GeneID" id="113837157"/>
<dbReference type="GO" id="GO:0050321">
    <property type="term" value="F:tau-protein kinase activity"/>
    <property type="evidence" value="ECO:0007669"/>
    <property type="project" value="TreeGrafter"/>
</dbReference>
<dbReference type="AlphaFoldDB" id="A0A9J7H540"/>
<dbReference type="PROSITE" id="PS00108">
    <property type="entry name" value="PROTEIN_KINASE_ST"/>
    <property type="match status" value="1"/>
</dbReference>
<dbReference type="Pfam" id="PF00069">
    <property type="entry name" value="Pkinase"/>
    <property type="match status" value="1"/>
</dbReference>
<feature type="domain" description="Protein kinase" evidence="11">
    <location>
        <begin position="39"/>
        <end position="284"/>
    </location>
</feature>
<accession>A0A9J7H540</accession>
<feature type="coiled-coil region" evidence="9">
    <location>
        <begin position="428"/>
        <end position="455"/>
    </location>
</feature>
<dbReference type="GO" id="GO:0005524">
    <property type="term" value="F:ATP binding"/>
    <property type="evidence" value="ECO:0007669"/>
    <property type="project" value="UniProtKB-KW"/>
</dbReference>
<evidence type="ECO:0000256" key="4">
    <source>
        <dbReference type="ARBA" id="ARBA00022741"/>
    </source>
</evidence>
<evidence type="ECO:0000256" key="8">
    <source>
        <dbReference type="ARBA" id="ARBA00048679"/>
    </source>
</evidence>
<evidence type="ECO:0000256" key="10">
    <source>
        <dbReference type="SAM" id="MobiDB-lite"/>
    </source>
</evidence>
<dbReference type="SMART" id="SM00220">
    <property type="entry name" value="S_TKc"/>
    <property type="match status" value="1"/>
</dbReference>
<dbReference type="FunFam" id="1.10.510.10:FF:000571">
    <property type="entry name" value="Maternal embryonic leucine zipper kinase"/>
    <property type="match status" value="1"/>
</dbReference>
<dbReference type="GO" id="GO:0035556">
    <property type="term" value="P:intracellular signal transduction"/>
    <property type="evidence" value="ECO:0007669"/>
    <property type="project" value="TreeGrafter"/>
</dbReference>
<reference evidence="12" key="1">
    <citation type="journal article" date="2018" name="Biotechnol. Bioeng.">
        <title>A reference genome of the Chinese hamster based on a hybrid assembly strategy.</title>
        <authorList>
            <person name="Rupp O."/>
            <person name="MacDonald M.L."/>
            <person name="Li S."/>
            <person name="Dhiman H."/>
            <person name="Polson S."/>
            <person name="Griep S."/>
            <person name="Heffner K."/>
            <person name="Hernandez I."/>
            <person name="Brinkrolf K."/>
            <person name="Jadhav V."/>
            <person name="Samoudi M."/>
            <person name="Hao H."/>
            <person name="Kingham B."/>
            <person name="Goesmann A."/>
            <person name="Betenbaugh M.J."/>
            <person name="Lewis N.E."/>
            <person name="Borth N."/>
            <person name="Lee K.H."/>
        </authorList>
    </citation>
    <scope>NUCLEOTIDE SEQUENCE [LARGE SCALE GENOMIC DNA]</scope>
    <source>
        <strain evidence="12">17A/GY</strain>
    </source>
</reference>
<dbReference type="GO" id="GO:0005737">
    <property type="term" value="C:cytoplasm"/>
    <property type="evidence" value="ECO:0007669"/>
    <property type="project" value="TreeGrafter"/>
</dbReference>
<dbReference type="InterPro" id="IPR008271">
    <property type="entry name" value="Ser/Thr_kinase_AS"/>
</dbReference>
<dbReference type="KEGG" id="cge:113837157"/>
<dbReference type="GO" id="GO:0000226">
    <property type="term" value="P:microtubule cytoskeleton organization"/>
    <property type="evidence" value="ECO:0007669"/>
    <property type="project" value="TreeGrafter"/>
</dbReference>
<comment type="catalytic activity">
    <reaction evidence="7">
        <text>L-threonyl-[protein] + ATP = O-phospho-L-threonyl-[protein] + ADP + H(+)</text>
        <dbReference type="Rhea" id="RHEA:46608"/>
        <dbReference type="Rhea" id="RHEA-COMP:11060"/>
        <dbReference type="Rhea" id="RHEA-COMP:11605"/>
        <dbReference type="ChEBI" id="CHEBI:15378"/>
        <dbReference type="ChEBI" id="CHEBI:30013"/>
        <dbReference type="ChEBI" id="CHEBI:30616"/>
        <dbReference type="ChEBI" id="CHEBI:61977"/>
        <dbReference type="ChEBI" id="CHEBI:456216"/>
        <dbReference type="EC" id="2.7.11.1"/>
    </reaction>
</comment>
<evidence type="ECO:0000256" key="3">
    <source>
        <dbReference type="ARBA" id="ARBA00022679"/>
    </source>
</evidence>
<dbReference type="EC" id="2.7.11.1" evidence="1"/>
<dbReference type="Gene3D" id="1.10.8.10">
    <property type="entry name" value="DNA helicase RuvA subunit, C-terminal domain"/>
    <property type="match status" value="1"/>
</dbReference>
<feature type="region of interest" description="Disordered" evidence="10">
    <location>
        <begin position="641"/>
        <end position="670"/>
    </location>
</feature>
<keyword evidence="12" id="KW-1185">Reference proteome</keyword>
<evidence type="ECO:0000256" key="7">
    <source>
        <dbReference type="ARBA" id="ARBA00047899"/>
    </source>
</evidence>
<keyword evidence="6" id="KW-0067">ATP-binding</keyword>
<dbReference type="SUPFAM" id="SSF56112">
    <property type="entry name" value="Protein kinase-like (PK-like)"/>
    <property type="match status" value="1"/>
</dbReference>
<dbReference type="Proteomes" id="UP001108280">
    <property type="component" value="Chromosome 8"/>
</dbReference>
<dbReference type="InterPro" id="IPR000719">
    <property type="entry name" value="Prot_kinase_dom"/>
</dbReference>
<evidence type="ECO:0000313" key="12">
    <source>
        <dbReference type="Proteomes" id="UP001108280"/>
    </source>
</evidence>
<dbReference type="Gene3D" id="3.30.200.20">
    <property type="entry name" value="Phosphorylase Kinase, domain 1"/>
    <property type="match status" value="1"/>
</dbReference>
<dbReference type="PROSITE" id="PS50011">
    <property type="entry name" value="PROTEIN_KINASE_DOM"/>
    <property type="match status" value="1"/>
</dbReference>
<keyword evidence="2" id="KW-0723">Serine/threonine-protein kinase</keyword>
<protein>
    <recommendedName>
        <fullName evidence="1">non-specific serine/threonine protein kinase</fullName>
        <ecNumber evidence="1">2.7.11.1</ecNumber>
    </recommendedName>
</protein>
<dbReference type="RefSeq" id="XP_035304942.1">
    <property type="nucleotide sequence ID" value="XM_035449051.1"/>
</dbReference>
<comment type="catalytic activity">
    <reaction evidence="8">
        <text>L-seryl-[protein] + ATP = O-phospho-L-seryl-[protein] + ADP + H(+)</text>
        <dbReference type="Rhea" id="RHEA:17989"/>
        <dbReference type="Rhea" id="RHEA-COMP:9863"/>
        <dbReference type="Rhea" id="RHEA-COMP:11604"/>
        <dbReference type="ChEBI" id="CHEBI:15378"/>
        <dbReference type="ChEBI" id="CHEBI:29999"/>
        <dbReference type="ChEBI" id="CHEBI:30616"/>
        <dbReference type="ChEBI" id="CHEBI:83421"/>
        <dbReference type="ChEBI" id="CHEBI:456216"/>
        <dbReference type="EC" id="2.7.11.1"/>
    </reaction>
</comment>
<feature type="compositionally biased region" description="Basic and acidic residues" evidence="10">
    <location>
        <begin position="648"/>
        <end position="660"/>
    </location>
</feature>
<evidence type="ECO:0000256" key="5">
    <source>
        <dbReference type="ARBA" id="ARBA00022777"/>
    </source>
</evidence>
<evidence type="ECO:0000256" key="6">
    <source>
        <dbReference type="ARBA" id="ARBA00022840"/>
    </source>
</evidence>
<sequence>MFQRGWQASTSVWPVNKDLIMEQGREVCYSCEESFMTDDKMMMRVGHGHFSEMKLAFHVPTVTCVAVKVLRMKKKNASLVEVSIMKSLQHPDIIKLFGMVQSRDTTYLMMEHTSQGDLRHILELGSLQESEARRLFTQILLAMQYCHANHIAHRDIKANNILLNCRGNAKLSGFDLAIKVTPGQKLRDFCSTLLYCAPELLLEKAYDGCAADIWSLGVLLFLMVVGHFPFQDSSSEGVRHQILAANVRIPEHVSRDIFNVIVKMLMIKPQRRPTIDQILMCPMIREGKPHSPPMFTQKQSGTVSRGIVSTMTVMGYKSEEIIDSLRNQNYKQVRATYPILQHQSPGGDCGHEATNSKEVSVTKEVTITKEEAITQQPTITQEEDMAHEVTMTLEKTMTKEMTMDDGVSMTQTESITEKETIIKHEDIIREATITMEETVAQLRTLTQERTITQEEAITPGQPEDALTRERTITQEETIIKHEDIILEATITMEETVAQLRTLTQERTITQEEAITHGQADHALTRERTITQEEAITHGQPEDALTRERTITQEETVINHDDFIQEAAIIMEETLVQLRTLTRERTIIQEEAITHGQPEVAGPASSGNRRSSAWKRAKKTMVNCLRHLCCCCLPPAKRRQDSCKTLAPKTRDPAVTHRSSSEEVQPQLRGL</sequence>
<dbReference type="PANTHER" id="PTHR24346">
    <property type="entry name" value="MAP/MICROTUBULE AFFINITY-REGULATING KINASE"/>
    <property type="match status" value="1"/>
</dbReference>
<keyword evidence="5" id="KW-0418">Kinase</keyword>
<keyword evidence="4" id="KW-0547">Nucleotide-binding</keyword>
<evidence type="ECO:0000313" key="13">
    <source>
        <dbReference type="RefSeq" id="XP_035304942.1"/>
    </source>
</evidence>
<organism evidence="12 13">
    <name type="scientific">Cricetulus griseus</name>
    <name type="common">Chinese hamster</name>
    <name type="synonym">Cricetulus barabensis griseus</name>
    <dbReference type="NCBI Taxonomy" id="10029"/>
    <lineage>
        <taxon>Eukaryota</taxon>
        <taxon>Metazoa</taxon>
        <taxon>Chordata</taxon>
        <taxon>Craniata</taxon>
        <taxon>Vertebrata</taxon>
        <taxon>Euteleostomi</taxon>
        <taxon>Mammalia</taxon>
        <taxon>Eutheria</taxon>
        <taxon>Euarchontoglires</taxon>
        <taxon>Glires</taxon>
        <taxon>Rodentia</taxon>
        <taxon>Myomorpha</taxon>
        <taxon>Muroidea</taxon>
        <taxon>Cricetidae</taxon>
        <taxon>Cricetinae</taxon>
        <taxon>Cricetulus</taxon>
    </lineage>
</organism>
<evidence type="ECO:0000256" key="2">
    <source>
        <dbReference type="ARBA" id="ARBA00022527"/>
    </source>
</evidence>
<proteinExistence type="predicted"/>
<evidence type="ECO:0000256" key="1">
    <source>
        <dbReference type="ARBA" id="ARBA00012513"/>
    </source>
</evidence>
<dbReference type="Gene3D" id="1.10.510.10">
    <property type="entry name" value="Transferase(Phosphotransferase) domain 1"/>
    <property type="match status" value="1"/>
</dbReference>